<evidence type="ECO:0000259" key="5">
    <source>
        <dbReference type="Pfam" id="PF01979"/>
    </source>
</evidence>
<evidence type="ECO:0000256" key="1">
    <source>
        <dbReference type="ARBA" id="ARBA00001947"/>
    </source>
</evidence>
<dbReference type="Proteomes" id="UP000287166">
    <property type="component" value="Unassembled WGS sequence"/>
</dbReference>
<keyword evidence="2" id="KW-0479">Metal-binding</keyword>
<keyword evidence="7" id="KW-1185">Reference proteome</keyword>
<accession>A0A401GRU8</accession>
<feature type="domain" description="Amidohydrolase-related" evidence="5">
    <location>
        <begin position="62"/>
        <end position="411"/>
    </location>
</feature>
<dbReference type="GO" id="GO:0008270">
    <property type="term" value="F:zinc ion binding"/>
    <property type="evidence" value="ECO:0007669"/>
    <property type="project" value="TreeGrafter"/>
</dbReference>
<keyword evidence="3" id="KW-0378">Hydrolase</keyword>
<evidence type="ECO:0000256" key="4">
    <source>
        <dbReference type="ARBA" id="ARBA00022833"/>
    </source>
</evidence>
<dbReference type="STRING" id="139825.A0A401GRU8"/>
<evidence type="ECO:0000313" key="7">
    <source>
        <dbReference type="Proteomes" id="UP000287166"/>
    </source>
</evidence>
<comment type="caution">
    <text evidence="6">The sequence shown here is derived from an EMBL/GenBank/DDBJ whole genome shotgun (WGS) entry which is preliminary data.</text>
</comment>
<gene>
    <name evidence="6" type="ORF">SCP_0701550</name>
</gene>
<organism evidence="6 7">
    <name type="scientific">Sparassis crispa</name>
    <dbReference type="NCBI Taxonomy" id="139825"/>
    <lineage>
        <taxon>Eukaryota</taxon>
        <taxon>Fungi</taxon>
        <taxon>Dikarya</taxon>
        <taxon>Basidiomycota</taxon>
        <taxon>Agaricomycotina</taxon>
        <taxon>Agaricomycetes</taxon>
        <taxon>Polyporales</taxon>
        <taxon>Sparassidaceae</taxon>
        <taxon>Sparassis</taxon>
    </lineage>
</organism>
<name>A0A401GRU8_9APHY</name>
<dbReference type="OrthoDB" id="194468at2759"/>
<dbReference type="Gene3D" id="3.20.20.140">
    <property type="entry name" value="Metal-dependent hydrolases"/>
    <property type="match status" value="1"/>
</dbReference>
<protein>
    <submittedName>
        <fullName evidence="6">Probable guanine</fullName>
    </submittedName>
</protein>
<dbReference type="Gene3D" id="2.30.40.10">
    <property type="entry name" value="Urease, subunit C, domain 1"/>
    <property type="match status" value="1"/>
</dbReference>
<dbReference type="GO" id="GO:0005829">
    <property type="term" value="C:cytosol"/>
    <property type="evidence" value="ECO:0007669"/>
    <property type="project" value="TreeGrafter"/>
</dbReference>
<reference evidence="6 7" key="1">
    <citation type="journal article" date="2018" name="Sci. Rep.">
        <title>Genome sequence of the cauliflower mushroom Sparassis crispa (Hanabiratake) and its association with beneficial usage.</title>
        <authorList>
            <person name="Kiyama R."/>
            <person name="Furutani Y."/>
            <person name="Kawaguchi K."/>
            <person name="Nakanishi T."/>
        </authorList>
    </citation>
    <scope>NUCLEOTIDE SEQUENCE [LARGE SCALE GENOMIC DNA]</scope>
</reference>
<evidence type="ECO:0000256" key="3">
    <source>
        <dbReference type="ARBA" id="ARBA00022801"/>
    </source>
</evidence>
<dbReference type="PANTHER" id="PTHR11271">
    <property type="entry name" value="GUANINE DEAMINASE"/>
    <property type="match status" value="1"/>
</dbReference>
<dbReference type="RefSeq" id="XP_027615884.1">
    <property type="nucleotide sequence ID" value="XM_027760083.1"/>
</dbReference>
<dbReference type="AlphaFoldDB" id="A0A401GRU8"/>
<dbReference type="EMBL" id="BFAD01000007">
    <property type="protein sequence ID" value="GBE84971.1"/>
    <property type="molecule type" value="Genomic_DNA"/>
</dbReference>
<evidence type="ECO:0000313" key="6">
    <source>
        <dbReference type="EMBL" id="GBE84971.1"/>
    </source>
</evidence>
<dbReference type="GeneID" id="38781888"/>
<dbReference type="SUPFAM" id="SSF51556">
    <property type="entry name" value="Metallo-dependent hydrolases"/>
    <property type="match status" value="1"/>
</dbReference>
<dbReference type="Pfam" id="PF01979">
    <property type="entry name" value="Amidohydro_1"/>
    <property type="match status" value="1"/>
</dbReference>
<proteinExistence type="predicted"/>
<dbReference type="InterPro" id="IPR032466">
    <property type="entry name" value="Metal_Hydrolase"/>
</dbReference>
<comment type="cofactor">
    <cofactor evidence="1">
        <name>Zn(2+)</name>
        <dbReference type="ChEBI" id="CHEBI:29105"/>
    </cofactor>
</comment>
<dbReference type="InterPro" id="IPR006680">
    <property type="entry name" value="Amidohydro-rel"/>
</dbReference>
<dbReference type="GO" id="GO:0046098">
    <property type="term" value="P:guanine metabolic process"/>
    <property type="evidence" value="ECO:0007669"/>
    <property type="project" value="TreeGrafter"/>
</dbReference>
<dbReference type="GO" id="GO:0008892">
    <property type="term" value="F:guanine deaminase activity"/>
    <property type="evidence" value="ECO:0007669"/>
    <property type="project" value="TreeGrafter"/>
</dbReference>
<dbReference type="InterPro" id="IPR011059">
    <property type="entry name" value="Metal-dep_hydrolase_composite"/>
</dbReference>
<evidence type="ECO:0000256" key="2">
    <source>
        <dbReference type="ARBA" id="ARBA00022723"/>
    </source>
</evidence>
<dbReference type="InParanoid" id="A0A401GRU8"/>
<sequence length="468" mass="51207">MLFRGDLVHCPSLGELEIVHDHLLVIDDKGYVSHVVPSGSKVALQIIENASDPPIVIPRGSFLLPTFCDLHLHAPQFLYQGTGLHLPLMQWLDEYAFKAEESLDGDPDLAMRVYTRLAARLIENGTGAVLLFGTIKEETNLILAEVMQTAGIRAFVGKLSMDVSSRSSYVEESADAALSSARSFTEKCLELVNRLPEHDRLIAPVLTPRFVPTCTDALLKGLGDLSESRGLRIQSHMAEALEQVQLVKSDRGIDDIEVFSRSNLLTPRTVQAHCTFLDPPSLARVAECGTAVAHCPQSNAYFSAEPFPLREALHLGVKVGLGSDIAGGYSIDIMDCMRRAVAVSRMREGARVMGHTTMKLNDGSGELANLSVDWKETLYLATSGGAIALGLPSGSNTFTVGAPFDAQCIHLFEKDTGTGIGPLDFFHEHAEPLDEVELTNDMIEKWWCIGDVRNRGKTWVQGRRVAMR</sequence>
<dbReference type="PANTHER" id="PTHR11271:SF6">
    <property type="entry name" value="GUANINE DEAMINASE"/>
    <property type="match status" value="1"/>
</dbReference>
<dbReference type="InterPro" id="IPR051607">
    <property type="entry name" value="Metallo-dep_hydrolases"/>
</dbReference>
<keyword evidence="4" id="KW-0862">Zinc</keyword>